<gene>
    <name evidence="10" type="ORF">ACFQ5G_53910</name>
</gene>
<evidence type="ECO:0000256" key="5">
    <source>
        <dbReference type="ARBA" id="ARBA00022989"/>
    </source>
</evidence>
<feature type="transmembrane region" description="Helical" evidence="7">
    <location>
        <begin position="269"/>
        <end position="288"/>
    </location>
</feature>
<keyword evidence="5 7" id="KW-1133">Transmembrane helix</keyword>
<keyword evidence="3" id="KW-1003">Cell membrane</keyword>
<dbReference type="PANTHER" id="PTHR43744:SF12">
    <property type="entry name" value="ABC TRANSPORTER PERMEASE PROTEIN MG189-RELATED"/>
    <property type="match status" value="1"/>
</dbReference>
<feature type="transmembrane region" description="Helical" evidence="7">
    <location>
        <begin position="101"/>
        <end position="122"/>
    </location>
</feature>
<dbReference type="Gene3D" id="1.10.3720.10">
    <property type="entry name" value="MetI-like"/>
    <property type="match status" value="1"/>
</dbReference>
<feature type="transmembrane region" description="Helical" evidence="7">
    <location>
        <begin position="168"/>
        <end position="187"/>
    </location>
</feature>
<evidence type="ECO:0000256" key="7">
    <source>
        <dbReference type="RuleBase" id="RU363032"/>
    </source>
</evidence>
<feature type="domain" description="ABC transmembrane type-1" evidence="9">
    <location>
        <begin position="97"/>
        <end position="288"/>
    </location>
</feature>
<keyword evidence="11" id="KW-1185">Reference proteome</keyword>
<accession>A0ABW4AU25</accession>
<evidence type="ECO:0000256" key="4">
    <source>
        <dbReference type="ARBA" id="ARBA00022692"/>
    </source>
</evidence>
<evidence type="ECO:0000256" key="6">
    <source>
        <dbReference type="ARBA" id="ARBA00023136"/>
    </source>
</evidence>
<evidence type="ECO:0000313" key="10">
    <source>
        <dbReference type="EMBL" id="MFD1374284.1"/>
    </source>
</evidence>
<dbReference type="InterPro" id="IPR000515">
    <property type="entry name" value="MetI-like"/>
</dbReference>
<evidence type="ECO:0000256" key="3">
    <source>
        <dbReference type="ARBA" id="ARBA00022475"/>
    </source>
</evidence>
<feature type="region of interest" description="Disordered" evidence="8">
    <location>
        <begin position="1"/>
        <end position="28"/>
    </location>
</feature>
<evidence type="ECO:0000256" key="2">
    <source>
        <dbReference type="ARBA" id="ARBA00022448"/>
    </source>
</evidence>
<evidence type="ECO:0000259" key="9">
    <source>
        <dbReference type="PROSITE" id="PS50928"/>
    </source>
</evidence>
<comment type="similarity">
    <text evidence="7">Belongs to the binding-protein-dependent transport system permease family.</text>
</comment>
<organism evidence="10 11">
    <name type="scientific">Actinoplanes sichuanensis</name>
    <dbReference type="NCBI Taxonomy" id="512349"/>
    <lineage>
        <taxon>Bacteria</taxon>
        <taxon>Bacillati</taxon>
        <taxon>Actinomycetota</taxon>
        <taxon>Actinomycetes</taxon>
        <taxon>Micromonosporales</taxon>
        <taxon>Micromonosporaceae</taxon>
        <taxon>Actinoplanes</taxon>
    </lineage>
</organism>
<comment type="caution">
    <text evidence="10">The sequence shown here is derived from an EMBL/GenBank/DDBJ whole genome shotgun (WGS) entry which is preliminary data.</text>
</comment>
<dbReference type="SUPFAM" id="SSF161098">
    <property type="entry name" value="MetI-like"/>
    <property type="match status" value="1"/>
</dbReference>
<dbReference type="EMBL" id="JBHTMK010000079">
    <property type="protein sequence ID" value="MFD1374284.1"/>
    <property type="molecule type" value="Genomic_DNA"/>
</dbReference>
<dbReference type="Proteomes" id="UP001597183">
    <property type="component" value="Unassembled WGS sequence"/>
</dbReference>
<feature type="transmembrane region" description="Helical" evidence="7">
    <location>
        <begin position="35"/>
        <end position="57"/>
    </location>
</feature>
<dbReference type="Pfam" id="PF00528">
    <property type="entry name" value="BPD_transp_1"/>
    <property type="match status" value="1"/>
</dbReference>
<dbReference type="InterPro" id="IPR035906">
    <property type="entry name" value="MetI-like_sf"/>
</dbReference>
<feature type="transmembrane region" description="Helical" evidence="7">
    <location>
        <begin position="134"/>
        <end position="156"/>
    </location>
</feature>
<dbReference type="RefSeq" id="WP_317794117.1">
    <property type="nucleotide sequence ID" value="NZ_AP028461.1"/>
</dbReference>
<sequence length="303" mass="33226">MTTLLTQHPPAGDTAPVNRRTGSGRARERRQRQSAFVYIAIVVCVALFGGPFLWILLTALAAREQLAEGAGGLLRFDNLQWGNFVEAVTRVELGAYFGNSLFLATLTAVLTTASSATVGFAFARIRARGSKPLFTIVLATMMIPHIATLIPTYMMFSRLSLVGTYWPWVLWGLSGSAYMIFLFRQFFAAIPLELEDAAIIDGCGWPRIFVQIFLPLSRPILLTSLLLQFTWAWGDYLTPALLLTQDNTTLSVAVTNAYLDPLGNGIPTLQAAGSILYILPALVIFLFFQRYFISSALSSGVKG</sequence>
<dbReference type="CDD" id="cd06261">
    <property type="entry name" value="TM_PBP2"/>
    <property type="match status" value="1"/>
</dbReference>
<feature type="transmembrane region" description="Helical" evidence="7">
    <location>
        <begin position="208"/>
        <end position="233"/>
    </location>
</feature>
<evidence type="ECO:0000256" key="8">
    <source>
        <dbReference type="SAM" id="MobiDB-lite"/>
    </source>
</evidence>
<protein>
    <submittedName>
        <fullName evidence="10">Carbohydrate ABC transporter permease</fullName>
    </submittedName>
</protein>
<keyword evidence="2 7" id="KW-0813">Transport</keyword>
<name>A0ABW4AU25_9ACTN</name>
<evidence type="ECO:0000313" key="11">
    <source>
        <dbReference type="Proteomes" id="UP001597183"/>
    </source>
</evidence>
<proteinExistence type="inferred from homology"/>
<dbReference type="PANTHER" id="PTHR43744">
    <property type="entry name" value="ABC TRANSPORTER PERMEASE PROTEIN MG189-RELATED-RELATED"/>
    <property type="match status" value="1"/>
</dbReference>
<reference evidence="11" key="1">
    <citation type="journal article" date="2019" name="Int. J. Syst. Evol. Microbiol.">
        <title>The Global Catalogue of Microorganisms (GCM) 10K type strain sequencing project: providing services to taxonomists for standard genome sequencing and annotation.</title>
        <authorList>
            <consortium name="The Broad Institute Genomics Platform"/>
            <consortium name="The Broad Institute Genome Sequencing Center for Infectious Disease"/>
            <person name="Wu L."/>
            <person name="Ma J."/>
        </authorList>
    </citation>
    <scope>NUCLEOTIDE SEQUENCE [LARGE SCALE GENOMIC DNA]</scope>
    <source>
        <strain evidence="11">CCM 7526</strain>
    </source>
</reference>
<keyword evidence="4 7" id="KW-0812">Transmembrane</keyword>
<dbReference type="PROSITE" id="PS50928">
    <property type="entry name" value="ABC_TM1"/>
    <property type="match status" value="1"/>
</dbReference>
<comment type="subcellular location">
    <subcellularLocation>
        <location evidence="1 7">Cell membrane</location>
        <topology evidence="1 7">Multi-pass membrane protein</topology>
    </subcellularLocation>
</comment>
<keyword evidence="6 7" id="KW-0472">Membrane</keyword>
<evidence type="ECO:0000256" key="1">
    <source>
        <dbReference type="ARBA" id="ARBA00004651"/>
    </source>
</evidence>